<organism evidence="2">
    <name type="scientific">marine metagenome</name>
    <dbReference type="NCBI Taxonomy" id="408172"/>
    <lineage>
        <taxon>unclassified sequences</taxon>
        <taxon>metagenomes</taxon>
        <taxon>ecological metagenomes</taxon>
    </lineage>
</organism>
<sequence length="264" mass="31131">MAVMGVVWLFAQPVPRDPLINRRGIPDWELSREMPHDVFTFVRIRYSSYGFRGRKWATDYPDADLNFSYRLQEMTSMKVHPDGKIMELTDEKLTDYPFIYIIEPGDLQFTETEVIALRKYLLNGGFLMVDDFWGGWEYENFAEEMRRVFPPKEFPQQQPRELPQEHPIFHCVFDLKEKPQVPSIGVALSGRMYEPRDHPTDDGSEVHYQGLHDDKGRMMAIICHNTDLGDGWEREGQDQEYFKQFSEPRAYPMGINIIYYAMTH</sequence>
<reference evidence="2" key="1">
    <citation type="submission" date="2018-05" db="EMBL/GenBank/DDBJ databases">
        <authorList>
            <person name="Lanie J.A."/>
            <person name="Ng W.-L."/>
            <person name="Kazmierczak K.M."/>
            <person name="Andrzejewski T.M."/>
            <person name="Davidsen T.M."/>
            <person name="Wayne K.J."/>
            <person name="Tettelin H."/>
            <person name="Glass J.I."/>
            <person name="Rusch D."/>
            <person name="Podicherti R."/>
            <person name="Tsui H.-C.T."/>
            <person name="Winkler M.E."/>
        </authorList>
    </citation>
    <scope>NUCLEOTIDE SEQUENCE</scope>
</reference>
<protein>
    <recommendedName>
        <fullName evidence="1">DUF4159 domain-containing protein</fullName>
    </recommendedName>
</protein>
<feature type="domain" description="DUF4159" evidence="1">
    <location>
        <begin position="41"/>
        <end position="262"/>
    </location>
</feature>
<proteinExistence type="predicted"/>
<gene>
    <name evidence="2" type="ORF">METZ01_LOCUS238415</name>
</gene>
<evidence type="ECO:0000313" key="2">
    <source>
        <dbReference type="EMBL" id="SVB85561.1"/>
    </source>
</evidence>
<dbReference type="InterPro" id="IPR025297">
    <property type="entry name" value="DUF4159"/>
</dbReference>
<dbReference type="Pfam" id="PF13709">
    <property type="entry name" value="DUF4159"/>
    <property type="match status" value="1"/>
</dbReference>
<name>A0A382HGD3_9ZZZZ</name>
<dbReference type="EMBL" id="UINC01060738">
    <property type="protein sequence ID" value="SVB85561.1"/>
    <property type="molecule type" value="Genomic_DNA"/>
</dbReference>
<dbReference type="Gene3D" id="3.40.50.12140">
    <property type="entry name" value="Domain of unknown function DUF4159"/>
    <property type="match status" value="1"/>
</dbReference>
<accession>A0A382HGD3</accession>
<dbReference type="AlphaFoldDB" id="A0A382HGD3"/>
<evidence type="ECO:0000259" key="1">
    <source>
        <dbReference type="Pfam" id="PF13709"/>
    </source>
</evidence>